<gene>
    <name evidence="2" type="ORF">ACFO6Q_17715</name>
</gene>
<protein>
    <submittedName>
        <fullName evidence="2">DUF58 domain-containing protein</fullName>
    </submittedName>
</protein>
<accession>A0ABV9QXS1</accession>
<evidence type="ECO:0000259" key="1">
    <source>
        <dbReference type="Pfam" id="PF01882"/>
    </source>
</evidence>
<keyword evidence="3" id="KW-1185">Reference proteome</keyword>
<dbReference type="SUPFAM" id="SSF53300">
    <property type="entry name" value="vWA-like"/>
    <property type="match status" value="1"/>
</dbReference>
<organism evidence="2 3">
    <name type="scientific">Dokdonella ginsengisoli</name>
    <dbReference type="NCBI Taxonomy" id="363846"/>
    <lineage>
        <taxon>Bacteria</taxon>
        <taxon>Pseudomonadati</taxon>
        <taxon>Pseudomonadota</taxon>
        <taxon>Gammaproteobacteria</taxon>
        <taxon>Lysobacterales</taxon>
        <taxon>Rhodanobacteraceae</taxon>
        <taxon>Dokdonella</taxon>
    </lineage>
</organism>
<sequence length="313" mass="34068">MTFMAAPVSASTRVALDELISLAALAHGASLARSRRSPALRSGGNTSRWRGRGVDFRESRIYQPGDEIRHMDWRVTARSGKPHTKLFEEEREQGLLLALDLNPGMRFGTRVRFKSVQAARAAALLAWMASAAGDRVGALGFGGGIDGEVKPAGGRRGVLRVLRALRDWDTAADAATQESLGRGLSRVRRLLRPGMRLVLLTDGFSTDAEAARLMPQLAGRHDIAVVVLRDALELSAPPPGRYALHLGPTRRVLDFSDGKVRSAWAERFATSREQLRNLCAKLGIRVLELDGHADLRRALGPLLARSLHSPVVT</sequence>
<dbReference type="InterPro" id="IPR036465">
    <property type="entry name" value="vWFA_dom_sf"/>
</dbReference>
<comment type="caution">
    <text evidence="2">The sequence shown here is derived from an EMBL/GenBank/DDBJ whole genome shotgun (WGS) entry which is preliminary data.</text>
</comment>
<dbReference type="PANTHER" id="PTHR33608">
    <property type="entry name" value="BLL2464 PROTEIN"/>
    <property type="match status" value="1"/>
</dbReference>
<dbReference type="Proteomes" id="UP001595886">
    <property type="component" value="Unassembled WGS sequence"/>
</dbReference>
<name>A0ABV9QXS1_9GAMM</name>
<evidence type="ECO:0000313" key="2">
    <source>
        <dbReference type="EMBL" id="MFC4822168.1"/>
    </source>
</evidence>
<dbReference type="Gene3D" id="3.40.50.410">
    <property type="entry name" value="von Willebrand factor, type A domain"/>
    <property type="match status" value="1"/>
</dbReference>
<dbReference type="PANTHER" id="PTHR33608:SF12">
    <property type="entry name" value="DUF58 DOMAIN-CONTAINING PROTEIN"/>
    <property type="match status" value="1"/>
</dbReference>
<reference evidence="3" key="1">
    <citation type="journal article" date="2019" name="Int. J. Syst. Evol. Microbiol.">
        <title>The Global Catalogue of Microorganisms (GCM) 10K type strain sequencing project: providing services to taxonomists for standard genome sequencing and annotation.</title>
        <authorList>
            <consortium name="The Broad Institute Genomics Platform"/>
            <consortium name="The Broad Institute Genome Sequencing Center for Infectious Disease"/>
            <person name="Wu L."/>
            <person name="Ma J."/>
        </authorList>
    </citation>
    <scope>NUCLEOTIDE SEQUENCE [LARGE SCALE GENOMIC DNA]</scope>
    <source>
        <strain evidence="3">CCUG 30340</strain>
    </source>
</reference>
<feature type="domain" description="DUF58" evidence="1">
    <location>
        <begin position="58"/>
        <end position="273"/>
    </location>
</feature>
<dbReference type="InterPro" id="IPR002881">
    <property type="entry name" value="DUF58"/>
</dbReference>
<proteinExistence type="predicted"/>
<evidence type="ECO:0000313" key="3">
    <source>
        <dbReference type="Proteomes" id="UP001595886"/>
    </source>
</evidence>
<dbReference type="EMBL" id="JBHSHD010000015">
    <property type="protein sequence ID" value="MFC4822168.1"/>
    <property type="molecule type" value="Genomic_DNA"/>
</dbReference>
<dbReference type="Pfam" id="PF01882">
    <property type="entry name" value="DUF58"/>
    <property type="match status" value="1"/>
</dbReference>